<name>A0A8D9UIN0_9VIRU</name>
<protein>
    <submittedName>
        <fullName evidence="1">Ethylene-responsive transcription factor</fullName>
    </submittedName>
</protein>
<dbReference type="Gene3D" id="1.20.5.2050">
    <property type="match status" value="1"/>
</dbReference>
<accession>A0A8D9UIN0</accession>
<dbReference type="SUPFAM" id="SSF54171">
    <property type="entry name" value="DNA-binding domain"/>
    <property type="match status" value="1"/>
</dbReference>
<dbReference type="EMBL" id="BK029947">
    <property type="protein sequence ID" value="DAD56952.1"/>
    <property type="molecule type" value="Genomic_DNA"/>
</dbReference>
<dbReference type="GO" id="GO:0003677">
    <property type="term" value="F:DNA binding"/>
    <property type="evidence" value="ECO:0007669"/>
    <property type="project" value="InterPro"/>
</dbReference>
<proteinExistence type="predicted"/>
<reference evidence="1" key="1">
    <citation type="journal article" date="2021" name="Proc. Natl. Acad. Sci. U.S.A.">
        <title>A Catalog of Tens of Thousands of Viruses from Human Metagenomes Reveals Hidden Associations with Chronic Diseases.</title>
        <authorList>
            <person name="Tisza M.J."/>
            <person name="Buck C.B."/>
        </authorList>
    </citation>
    <scope>NUCLEOTIDE SEQUENCE</scope>
    <source>
        <strain evidence="1">CtPNe1</strain>
    </source>
</reference>
<organism evidence="1">
    <name type="scientific">Bacteriophage sp</name>
    <dbReference type="NCBI Taxonomy" id="38018"/>
    <lineage>
        <taxon>Viruses</taxon>
    </lineage>
</organism>
<evidence type="ECO:0000313" key="1">
    <source>
        <dbReference type="EMBL" id="DAD56952.1"/>
    </source>
</evidence>
<sequence>MRKIKCDLTKQKFPHFTVLEPVHIEYKNKNTLRWKCLCECSNIFYAQTSAITSQKIKSCGCYQKKYQKEKHLGKGCVKIGDKFGLLKVIGTEIGEDGRTQYICKCKCENIITLPISHLKKRYSCGCLTEGCIPNSNVKAESLVHLGKKTARNTSGCPGVSWRGDKQKWQARIYFDGVNHHLGYFATKDSAIKARQEAENDIYNRYSDIIEDMPNKNNAFSKTSTNRSRSSLYNAL</sequence>
<dbReference type="InterPro" id="IPR016177">
    <property type="entry name" value="DNA-bd_dom_sf"/>
</dbReference>